<evidence type="ECO:0000256" key="1">
    <source>
        <dbReference type="SAM" id="MobiDB-lite"/>
    </source>
</evidence>
<feature type="transmembrane region" description="Helical" evidence="2">
    <location>
        <begin position="179"/>
        <end position="202"/>
    </location>
</feature>
<dbReference type="InParanoid" id="F7F2A6"/>
<feature type="compositionally biased region" description="Basic and acidic residues" evidence="1">
    <location>
        <begin position="489"/>
        <end position="499"/>
    </location>
</feature>
<keyword evidence="2" id="KW-1133">Transmembrane helix</keyword>
<dbReference type="STRING" id="9258.ENSOANP00000014309"/>
<dbReference type="GeneTree" id="ENSGT00500000045021"/>
<dbReference type="PANTHER" id="PTHR35257:SF1">
    <property type="entry name" value="TRANSMEMBRANE PROTEIN 82"/>
    <property type="match status" value="1"/>
</dbReference>
<sequence>MGINCELTWDNLITLYLSQRFEQSSAHSKRLTNTNIMIPEGQAGQSWLVQSPKAAGKSCEPLDPSFGPLGFPAAAAPFLSKPCPAATHRLLLSPLPRLLCPPPPFPPRYLPPGTFETWVDIIPAPGRAGRPPVPAPLLPLLLPLPLSAMFFLPSLTSWLPGFPSLQWGSDLLDSLLQGLIGACGVSVLCSFMKIYFFIRCLQDPEWQVEKERLRSQWALLEQLHLLVLTGIFSVVGARVAALVSLEFSLRAVSTLLSMSKGPPNPQLHLLCQYSLGCTLTCSLSFLLEGAPHRTWNLLLSLGLAGLLARLARRLGRHVLCLYELHSQQHYCGACLSLLATWHSLPTLLGQGLKTAFLVGDLAAVALINRDFLNTSEAVRFWTPLTICYTLLVIYMQEEQRQHPSQQNRYQTVFVRMGGLFILLLTVGRWADIFGVLISFIGELWCLTGSKAMLDICQMQVDSDQAQASERPSAAGPSSTTRPNSTRQRGRSETGKKEGQALRLRKSPQPGD</sequence>
<name>F7F2A6_ORNAN</name>
<feature type="transmembrane region" description="Helical" evidence="2">
    <location>
        <begin position="137"/>
        <end position="159"/>
    </location>
</feature>
<protein>
    <recommendedName>
        <fullName evidence="5">Transmembrane protein 82</fullName>
    </recommendedName>
</protein>
<keyword evidence="2" id="KW-0472">Membrane</keyword>
<feature type="transmembrane region" description="Helical" evidence="2">
    <location>
        <begin position="416"/>
        <end position="440"/>
    </location>
</feature>
<evidence type="ECO:0008006" key="5">
    <source>
        <dbReference type="Google" id="ProtNLM"/>
    </source>
</evidence>
<accession>F7F2A6</accession>
<feature type="transmembrane region" description="Helical" evidence="2">
    <location>
        <begin position="267"/>
        <end position="287"/>
    </location>
</feature>
<dbReference type="eggNOG" id="ENOG502QVH3">
    <property type="taxonomic scope" value="Eukaryota"/>
</dbReference>
<dbReference type="Pfam" id="PF15816">
    <property type="entry name" value="TMEM82"/>
    <property type="match status" value="1"/>
</dbReference>
<keyword evidence="2" id="KW-0812">Transmembrane</keyword>
<reference evidence="3 4" key="1">
    <citation type="journal article" date="2008" name="Nature">
        <title>Genome analysis of the platypus reveals unique signatures of evolution.</title>
        <authorList>
            <person name="Warren W.C."/>
            <person name="Hillier L.W."/>
            <person name="Marshall Graves J.A."/>
            <person name="Birney E."/>
            <person name="Ponting C.P."/>
            <person name="Grutzner F."/>
            <person name="Belov K."/>
            <person name="Miller W."/>
            <person name="Clarke L."/>
            <person name="Chinwalla A.T."/>
            <person name="Yang S.P."/>
            <person name="Heger A."/>
            <person name="Locke D.P."/>
            <person name="Miethke P."/>
            <person name="Waters P.D."/>
            <person name="Veyrunes F."/>
            <person name="Fulton L."/>
            <person name="Fulton B."/>
            <person name="Graves T."/>
            <person name="Wallis J."/>
            <person name="Puente X.S."/>
            <person name="Lopez-Otin C."/>
            <person name="Ordonez G.R."/>
            <person name="Eichler E.E."/>
            <person name="Chen L."/>
            <person name="Cheng Z."/>
            <person name="Deakin J.E."/>
            <person name="Alsop A."/>
            <person name="Thompson K."/>
            <person name="Kirby P."/>
            <person name="Papenfuss A.T."/>
            <person name="Wakefield M.J."/>
            <person name="Olender T."/>
            <person name="Lancet D."/>
            <person name="Huttley G.A."/>
            <person name="Smit A.F."/>
            <person name="Pask A."/>
            <person name="Temple-Smith P."/>
            <person name="Batzer M.A."/>
            <person name="Walker J.A."/>
            <person name="Konkel M.K."/>
            <person name="Harris R.S."/>
            <person name="Whittington C.M."/>
            <person name="Wong E.S."/>
            <person name="Gemmell N.J."/>
            <person name="Buschiazzo E."/>
            <person name="Vargas Jentzsch I.M."/>
            <person name="Merkel A."/>
            <person name="Schmitz J."/>
            <person name="Zemann A."/>
            <person name="Churakov G."/>
            <person name="Kriegs J.O."/>
            <person name="Brosius J."/>
            <person name="Murchison E.P."/>
            <person name="Sachidanandam R."/>
            <person name="Smith C."/>
            <person name="Hannon G.J."/>
            <person name="Tsend-Ayush E."/>
            <person name="McMillan D."/>
            <person name="Attenborough R."/>
            <person name="Rens W."/>
            <person name="Ferguson-Smith M."/>
            <person name="Lefevre C.M."/>
            <person name="Sharp J.A."/>
            <person name="Nicholas K.R."/>
            <person name="Ray D.A."/>
            <person name="Kube M."/>
            <person name="Reinhardt R."/>
            <person name="Pringle T.H."/>
            <person name="Taylor J."/>
            <person name="Jones R.C."/>
            <person name="Nixon B."/>
            <person name="Dacheux J.L."/>
            <person name="Niwa H."/>
            <person name="Sekita Y."/>
            <person name="Huang X."/>
            <person name="Stark A."/>
            <person name="Kheradpour P."/>
            <person name="Kellis M."/>
            <person name="Flicek P."/>
            <person name="Chen Y."/>
            <person name="Webber C."/>
            <person name="Hardison R."/>
            <person name="Nelson J."/>
            <person name="Hallsworth-Pepin K."/>
            <person name="Delehaunty K."/>
            <person name="Markovic C."/>
            <person name="Minx P."/>
            <person name="Feng Y."/>
            <person name="Kremitzki C."/>
            <person name="Mitreva M."/>
            <person name="Glasscock J."/>
            <person name="Wylie T."/>
            <person name="Wohldmann P."/>
            <person name="Thiru P."/>
            <person name="Nhan M.N."/>
            <person name="Pohl C.S."/>
            <person name="Smith S.M."/>
            <person name="Hou S."/>
            <person name="Nefedov M."/>
            <person name="de Jong P.J."/>
            <person name="Renfree M.B."/>
            <person name="Mardis E.R."/>
            <person name="Wilson R.K."/>
        </authorList>
    </citation>
    <scope>NUCLEOTIDE SEQUENCE [LARGE SCALE GENOMIC DNA]</scope>
    <source>
        <strain evidence="3 4">Glennie</strain>
    </source>
</reference>
<dbReference type="FunCoup" id="F7F2A6">
    <property type="interactions" value="3"/>
</dbReference>
<dbReference type="Ensembl" id="ENSOANT00000014312.3">
    <property type="protein sequence ID" value="ENSOANP00000014309.3"/>
    <property type="gene ID" value="ENSOANG00000008988.3"/>
</dbReference>
<dbReference type="InterPro" id="IPR031648">
    <property type="entry name" value="TMEM82"/>
</dbReference>
<organism evidence="3 4">
    <name type="scientific">Ornithorhynchus anatinus</name>
    <name type="common">Duckbill platypus</name>
    <dbReference type="NCBI Taxonomy" id="9258"/>
    <lineage>
        <taxon>Eukaryota</taxon>
        <taxon>Metazoa</taxon>
        <taxon>Chordata</taxon>
        <taxon>Craniata</taxon>
        <taxon>Vertebrata</taxon>
        <taxon>Euteleostomi</taxon>
        <taxon>Mammalia</taxon>
        <taxon>Monotremata</taxon>
        <taxon>Ornithorhynchidae</taxon>
        <taxon>Ornithorhynchus</taxon>
    </lineage>
</organism>
<reference evidence="3" key="3">
    <citation type="submission" date="2025-09" db="UniProtKB">
        <authorList>
            <consortium name="Ensembl"/>
        </authorList>
    </citation>
    <scope>IDENTIFICATION</scope>
    <source>
        <strain evidence="3">Glennie</strain>
    </source>
</reference>
<keyword evidence="4" id="KW-1185">Reference proteome</keyword>
<dbReference type="PANTHER" id="PTHR35257">
    <property type="entry name" value="TRANSMEMBRANE PROTEIN 82"/>
    <property type="match status" value="1"/>
</dbReference>
<reference evidence="3" key="2">
    <citation type="submission" date="2025-08" db="UniProtKB">
        <authorList>
            <consortium name="Ensembl"/>
        </authorList>
    </citation>
    <scope>IDENTIFICATION</scope>
    <source>
        <strain evidence="3">Glennie</strain>
    </source>
</reference>
<proteinExistence type="predicted"/>
<dbReference type="Proteomes" id="UP000002279">
    <property type="component" value="Chromosome 5"/>
</dbReference>
<gene>
    <name evidence="3" type="primary">TMEM82</name>
</gene>
<feature type="transmembrane region" description="Helical" evidence="2">
    <location>
        <begin position="223"/>
        <end position="247"/>
    </location>
</feature>
<feature type="region of interest" description="Disordered" evidence="1">
    <location>
        <begin position="464"/>
        <end position="511"/>
    </location>
</feature>
<dbReference type="AlphaFoldDB" id="F7F2A6"/>
<dbReference type="Bgee" id="ENSOANG00000008988">
    <property type="expression patterns" value="Expressed in liver and 6 other cell types or tissues"/>
</dbReference>
<feature type="compositionally biased region" description="Polar residues" evidence="1">
    <location>
        <begin position="464"/>
        <end position="486"/>
    </location>
</feature>
<dbReference type="HOGENOM" id="CLU_078402_0_0_1"/>
<evidence type="ECO:0000256" key="2">
    <source>
        <dbReference type="SAM" id="Phobius"/>
    </source>
</evidence>
<evidence type="ECO:0000313" key="3">
    <source>
        <dbReference type="Ensembl" id="ENSOANP00000014309.3"/>
    </source>
</evidence>
<evidence type="ECO:0000313" key="4">
    <source>
        <dbReference type="Proteomes" id="UP000002279"/>
    </source>
</evidence>